<accession>K2JSF6</accession>
<dbReference type="InterPro" id="IPR025534">
    <property type="entry name" value="DUF4420"/>
</dbReference>
<dbReference type="AlphaFoldDB" id="K2JSF6"/>
<protein>
    <recommendedName>
        <fullName evidence="3">PD-(D/E)XK motif protein</fullName>
    </recommendedName>
</protein>
<dbReference type="EMBL" id="AMRI01000002">
    <property type="protein sequence ID" value="EKE77442.1"/>
    <property type="molecule type" value="Genomic_DNA"/>
</dbReference>
<comment type="caution">
    <text evidence="1">The sequence shown here is derived from an EMBL/GenBank/DDBJ whole genome shotgun (WGS) entry which is preliminary data.</text>
</comment>
<dbReference type="OrthoDB" id="2808696at2"/>
<evidence type="ECO:0008006" key="3">
    <source>
        <dbReference type="Google" id="ProtNLM"/>
    </source>
</evidence>
<dbReference type="Pfam" id="PF14390">
    <property type="entry name" value="DUF4420"/>
    <property type="match status" value="1"/>
</dbReference>
<dbReference type="STRING" id="745411.B3C1_01485"/>
<keyword evidence="2" id="KW-1185">Reference proteome</keyword>
<dbReference type="Proteomes" id="UP000006755">
    <property type="component" value="Unassembled WGS sequence"/>
</dbReference>
<organism evidence="1 2">
    <name type="scientific">Gallaecimonas xiamenensis 3-C-1</name>
    <dbReference type="NCBI Taxonomy" id="745411"/>
    <lineage>
        <taxon>Bacteria</taxon>
        <taxon>Pseudomonadati</taxon>
        <taxon>Pseudomonadota</taxon>
        <taxon>Gammaproteobacteria</taxon>
        <taxon>Enterobacterales</taxon>
        <taxon>Gallaecimonadaceae</taxon>
        <taxon>Gallaecimonas</taxon>
    </lineage>
</organism>
<evidence type="ECO:0000313" key="1">
    <source>
        <dbReference type="EMBL" id="EKE77442.1"/>
    </source>
</evidence>
<sequence>MGTMKTMFKDLWTDLEASASHKAGPGTARRLVGLDAICPMFIGVKAPAMLRTFILEVPRDSAPLPDIIPVSRGLHFTVQITGDEILPGHASLMLSSSAVAYNEIFASIAEDLYSKLHSLTKRKEVIAGFLTRVRLWQVFFEKQGDDGLSEEAQRGLYGELRLLKDHVFPSAASLEKAVLAWTGPRSRQHDFQFGSAAVEVKTSASKQHQKLQITSEQQLDETTVGALYLYYLSVALIEGGAETLPALIDDIRVTLSLKSGALSEFDNLLIEAGYVDSHRAKYDPTGYSVRESAVFLVENDFPRIRESDIRLGIGDVKYSISVAQCRSHEVPFSELSVKIGEACR</sequence>
<proteinExistence type="predicted"/>
<gene>
    <name evidence="1" type="ORF">B3C1_01485</name>
</gene>
<evidence type="ECO:0000313" key="2">
    <source>
        <dbReference type="Proteomes" id="UP000006755"/>
    </source>
</evidence>
<name>K2JSF6_9GAMM</name>
<dbReference type="eggNOG" id="ENOG502Z9WJ">
    <property type="taxonomic scope" value="Bacteria"/>
</dbReference>
<reference evidence="1 2" key="1">
    <citation type="journal article" date="2012" name="J. Bacteriol.">
        <title>Genome Sequence of Gallaecimonas xiamenensis Type Strain 3-C-1.</title>
        <authorList>
            <person name="Lai Q."/>
            <person name="Wang L."/>
            <person name="Wang W."/>
            <person name="Shao Z."/>
        </authorList>
    </citation>
    <scope>NUCLEOTIDE SEQUENCE [LARGE SCALE GENOMIC DNA]</scope>
    <source>
        <strain evidence="1 2">3-C-1</strain>
    </source>
</reference>